<keyword evidence="2 6" id="KW-0963">Cytoplasm</keyword>
<dbReference type="Pfam" id="PF02609">
    <property type="entry name" value="Exonuc_VII_S"/>
    <property type="match status" value="1"/>
</dbReference>
<comment type="subunit">
    <text evidence="6">Heterooligomer composed of large and small subunits.</text>
</comment>
<dbReference type="HAMAP" id="MF_00337">
    <property type="entry name" value="Exonuc_7_S"/>
    <property type="match status" value="1"/>
</dbReference>
<sequence>MSSASASSPPEEPQELPSDWHYESTVTQIEAIIQDIEVGNLDLAQMFEQFTQAIEYLHQCDQFLEDRQAQMDILVETLTDDLP</sequence>
<dbReference type="GO" id="GO:0005737">
    <property type="term" value="C:cytoplasm"/>
    <property type="evidence" value="ECO:0007669"/>
    <property type="project" value="UniProtKB-SubCell"/>
</dbReference>
<comment type="function">
    <text evidence="6">Bidirectionally degrades single-stranded DNA into large acid-insoluble oligonucleotides, which are then degraded further into small acid-soluble oligonucleotides.</text>
</comment>
<name>A0A8K2AC50_9CYAN</name>
<comment type="caution">
    <text evidence="8">The sequence shown here is derived from an EMBL/GenBank/DDBJ whole genome shotgun (WGS) entry which is preliminary data.</text>
</comment>
<dbReference type="GO" id="GO:0009318">
    <property type="term" value="C:exodeoxyribonuclease VII complex"/>
    <property type="evidence" value="ECO:0007669"/>
    <property type="project" value="UniProtKB-UniRule"/>
</dbReference>
<proteinExistence type="inferred from homology"/>
<comment type="catalytic activity">
    <reaction evidence="6">
        <text>Exonucleolytic cleavage in either 5'- to 3'- or 3'- to 5'-direction to yield nucleoside 5'-phosphates.</text>
        <dbReference type="EC" id="3.1.11.6"/>
    </reaction>
</comment>
<keyword evidence="4 6" id="KW-0378">Hydrolase</keyword>
<dbReference type="InterPro" id="IPR003761">
    <property type="entry name" value="Exonuc_VII_S"/>
</dbReference>
<dbReference type="Proteomes" id="UP000607397">
    <property type="component" value="Unassembled WGS sequence"/>
</dbReference>
<dbReference type="Gene3D" id="1.10.287.1040">
    <property type="entry name" value="Exonuclease VII, small subunit"/>
    <property type="match status" value="1"/>
</dbReference>
<evidence type="ECO:0000313" key="9">
    <source>
        <dbReference type="Proteomes" id="UP000607397"/>
    </source>
</evidence>
<evidence type="ECO:0000256" key="1">
    <source>
        <dbReference type="ARBA" id="ARBA00009998"/>
    </source>
</evidence>
<protein>
    <recommendedName>
        <fullName evidence="6">Exodeoxyribonuclease 7 small subunit</fullName>
        <ecNumber evidence="6">3.1.11.6</ecNumber>
    </recommendedName>
    <alternativeName>
        <fullName evidence="6">Exodeoxyribonuclease VII small subunit</fullName>
        <shortName evidence="6">Exonuclease VII small subunit</shortName>
    </alternativeName>
</protein>
<dbReference type="SUPFAM" id="SSF116842">
    <property type="entry name" value="XseB-like"/>
    <property type="match status" value="1"/>
</dbReference>
<keyword evidence="3 6" id="KW-0540">Nuclease</keyword>
<reference evidence="8" key="1">
    <citation type="submission" date="2019-12" db="EMBL/GenBank/DDBJ databases">
        <title>High-Quality draft genome sequences of three cyanobacteria isolated from the limestone walls of the Old Cathedral of Coimbra.</title>
        <authorList>
            <person name="Tiago I."/>
            <person name="Soares F."/>
            <person name="Portugal A."/>
        </authorList>
    </citation>
    <scope>NUCLEOTIDE SEQUENCE [LARGE SCALE GENOMIC DNA]</scope>
    <source>
        <strain evidence="8">C</strain>
    </source>
</reference>
<dbReference type="RefSeq" id="WP_161824119.1">
    <property type="nucleotide sequence ID" value="NZ_WVIC01000005.1"/>
</dbReference>
<evidence type="ECO:0000256" key="7">
    <source>
        <dbReference type="SAM" id="MobiDB-lite"/>
    </source>
</evidence>
<evidence type="ECO:0000313" key="8">
    <source>
        <dbReference type="EMBL" id="NCJ05643.1"/>
    </source>
</evidence>
<dbReference type="AlphaFoldDB" id="A0A8K2AC50"/>
<dbReference type="InterPro" id="IPR037004">
    <property type="entry name" value="Exonuc_VII_ssu_sf"/>
</dbReference>
<evidence type="ECO:0000256" key="5">
    <source>
        <dbReference type="ARBA" id="ARBA00022839"/>
    </source>
</evidence>
<keyword evidence="5 6" id="KW-0269">Exonuclease</keyword>
<gene>
    <name evidence="6 8" type="primary">xseB</name>
    <name evidence="8" type="ORF">GS597_03785</name>
</gene>
<keyword evidence="9" id="KW-1185">Reference proteome</keyword>
<dbReference type="EC" id="3.1.11.6" evidence="6"/>
<accession>A0A8K2AC50</accession>
<dbReference type="GO" id="GO:0008855">
    <property type="term" value="F:exodeoxyribonuclease VII activity"/>
    <property type="evidence" value="ECO:0007669"/>
    <property type="project" value="UniProtKB-UniRule"/>
</dbReference>
<organism evidence="8 9">
    <name type="scientific">Petrachloros mirabilis ULC683</name>
    <dbReference type="NCBI Taxonomy" id="2781853"/>
    <lineage>
        <taxon>Bacteria</taxon>
        <taxon>Bacillati</taxon>
        <taxon>Cyanobacteriota</taxon>
        <taxon>Cyanophyceae</taxon>
        <taxon>Synechococcales</taxon>
        <taxon>Petrachlorosaceae</taxon>
        <taxon>Petrachloros</taxon>
        <taxon>Petrachloros mirabilis</taxon>
    </lineage>
</organism>
<evidence type="ECO:0000256" key="3">
    <source>
        <dbReference type="ARBA" id="ARBA00022722"/>
    </source>
</evidence>
<feature type="region of interest" description="Disordered" evidence="7">
    <location>
        <begin position="1"/>
        <end position="21"/>
    </location>
</feature>
<comment type="similarity">
    <text evidence="1 6">Belongs to the XseB family.</text>
</comment>
<dbReference type="EMBL" id="WVIC01000005">
    <property type="protein sequence ID" value="NCJ05643.1"/>
    <property type="molecule type" value="Genomic_DNA"/>
</dbReference>
<comment type="subcellular location">
    <subcellularLocation>
        <location evidence="6">Cytoplasm</location>
    </subcellularLocation>
</comment>
<dbReference type="GO" id="GO:0006308">
    <property type="term" value="P:DNA catabolic process"/>
    <property type="evidence" value="ECO:0007669"/>
    <property type="project" value="UniProtKB-UniRule"/>
</dbReference>
<dbReference type="NCBIfam" id="TIGR01280">
    <property type="entry name" value="xseB"/>
    <property type="match status" value="1"/>
</dbReference>
<evidence type="ECO:0000256" key="4">
    <source>
        <dbReference type="ARBA" id="ARBA00022801"/>
    </source>
</evidence>
<evidence type="ECO:0000256" key="2">
    <source>
        <dbReference type="ARBA" id="ARBA00022490"/>
    </source>
</evidence>
<evidence type="ECO:0000256" key="6">
    <source>
        <dbReference type="HAMAP-Rule" id="MF_00337"/>
    </source>
</evidence>